<dbReference type="STRING" id="1051891.A0A0C3PP51"/>
<sequence>MQVSSQPVRAVRFQPRRKTSDLPFPEGAPNPNKPLELLIDRLNTGEHRSDQLARVDDFIVRACFESKYKKTRLRDSESQKFNSGAPISSPLALRIAQEWVQIRDGPLQNWYDGAKGIWERVVLKAIGDGECDGHLEIGDLDLFTHLLVRYYLIYHLDSPIKLCIVRFPGESSPQRGIMARTPINEGSFLLEAGGMVSKNSPSQKLGGFSMIAHKGVRDGNIRLLVGPIRFANHNCRPNCELWNILEHQSTSIKPSSFYTLRAARNIAAGEEITVNYGDEYFRGSLKCLCEHCVPRNSVQASSTTVNSHSSRNDLTLAQKRARNGKGTYRTAKRLRADAQDSKKL</sequence>
<evidence type="ECO:0000259" key="2">
    <source>
        <dbReference type="PROSITE" id="PS50280"/>
    </source>
</evidence>
<gene>
    <name evidence="3" type="ORF">M407DRAFT_12919</name>
</gene>
<protein>
    <recommendedName>
        <fullName evidence="2">SET domain-containing protein</fullName>
    </recommendedName>
</protein>
<dbReference type="Pfam" id="PF00856">
    <property type="entry name" value="SET"/>
    <property type="match status" value="1"/>
</dbReference>
<organism evidence="3 4">
    <name type="scientific">Tulasnella calospora MUT 4182</name>
    <dbReference type="NCBI Taxonomy" id="1051891"/>
    <lineage>
        <taxon>Eukaryota</taxon>
        <taxon>Fungi</taxon>
        <taxon>Dikarya</taxon>
        <taxon>Basidiomycota</taxon>
        <taxon>Agaricomycotina</taxon>
        <taxon>Agaricomycetes</taxon>
        <taxon>Cantharellales</taxon>
        <taxon>Tulasnellaceae</taxon>
        <taxon>Tulasnella</taxon>
    </lineage>
</organism>
<reference evidence="4" key="2">
    <citation type="submission" date="2015-01" db="EMBL/GenBank/DDBJ databases">
        <title>Evolutionary Origins and Diversification of the Mycorrhizal Mutualists.</title>
        <authorList>
            <consortium name="DOE Joint Genome Institute"/>
            <consortium name="Mycorrhizal Genomics Consortium"/>
            <person name="Kohler A."/>
            <person name="Kuo A."/>
            <person name="Nagy L.G."/>
            <person name="Floudas D."/>
            <person name="Copeland A."/>
            <person name="Barry K.W."/>
            <person name="Cichocki N."/>
            <person name="Veneault-Fourrey C."/>
            <person name="LaButti K."/>
            <person name="Lindquist E.A."/>
            <person name="Lipzen A."/>
            <person name="Lundell T."/>
            <person name="Morin E."/>
            <person name="Murat C."/>
            <person name="Riley R."/>
            <person name="Ohm R."/>
            <person name="Sun H."/>
            <person name="Tunlid A."/>
            <person name="Henrissat B."/>
            <person name="Grigoriev I.V."/>
            <person name="Hibbett D.S."/>
            <person name="Martin F."/>
        </authorList>
    </citation>
    <scope>NUCLEOTIDE SEQUENCE [LARGE SCALE GENOMIC DNA]</scope>
    <source>
        <strain evidence="4">MUT 4182</strain>
    </source>
</reference>
<dbReference type="PROSITE" id="PS50280">
    <property type="entry name" value="SET"/>
    <property type="match status" value="1"/>
</dbReference>
<keyword evidence="4" id="KW-1185">Reference proteome</keyword>
<feature type="compositionally biased region" description="Basic and acidic residues" evidence="1">
    <location>
        <begin position="334"/>
        <end position="344"/>
    </location>
</feature>
<evidence type="ECO:0000256" key="1">
    <source>
        <dbReference type="SAM" id="MobiDB-lite"/>
    </source>
</evidence>
<dbReference type="EMBL" id="KN823622">
    <property type="protein sequence ID" value="KIO16245.1"/>
    <property type="molecule type" value="Genomic_DNA"/>
</dbReference>
<dbReference type="OrthoDB" id="3265353at2759"/>
<dbReference type="CDD" id="cd10524">
    <property type="entry name" value="SET_Suv4-20-like"/>
    <property type="match status" value="1"/>
</dbReference>
<dbReference type="SUPFAM" id="SSF82199">
    <property type="entry name" value="SET domain"/>
    <property type="match status" value="1"/>
</dbReference>
<dbReference type="InterPro" id="IPR046341">
    <property type="entry name" value="SET_dom_sf"/>
</dbReference>
<feature type="region of interest" description="Disordered" evidence="1">
    <location>
        <begin position="321"/>
        <end position="344"/>
    </location>
</feature>
<reference evidence="3 4" key="1">
    <citation type="submission" date="2014-04" db="EMBL/GenBank/DDBJ databases">
        <authorList>
            <consortium name="DOE Joint Genome Institute"/>
            <person name="Kuo A."/>
            <person name="Girlanda M."/>
            <person name="Perotto S."/>
            <person name="Kohler A."/>
            <person name="Nagy L.G."/>
            <person name="Floudas D."/>
            <person name="Copeland A."/>
            <person name="Barry K.W."/>
            <person name="Cichocki N."/>
            <person name="Veneault-Fourrey C."/>
            <person name="LaButti K."/>
            <person name="Lindquist E.A."/>
            <person name="Lipzen A."/>
            <person name="Lundell T."/>
            <person name="Morin E."/>
            <person name="Murat C."/>
            <person name="Sun H."/>
            <person name="Tunlid A."/>
            <person name="Henrissat B."/>
            <person name="Grigoriev I.V."/>
            <person name="Hibbett D.S."/>
            <person name="Martin F."/>
            <person name="Nordberg H.P."/>
            <person name="Cantor M.N."/>
            <person name="Hua S.X."/>
        </authorList>
    </citation>
    <scope>NUCLEOTIDE SEQUENCE [LARGE SCALE GENOMIC DNA]</scope>
    <source>
        <strain evidence="3 4">MUT 4182</strain>
    </source>
</reference>
<evidence type="ECO:0000313" key="4">
    <source>
        <dbReference type="Proteomes" id="UP000054248"/>
    </source>
</evidence>
<feature type="domain" description="SET" evidence="2">
    <location>
        <begin position="160"/>
        <end position="277"/>
    </location>
</feature>
<evidence type="ECO:0000313" key="3">
    <source>
        <dbReference type="EMBL" id="KIO16245.1"/>
    </source>
</evidence>
<dbReference type="Proteomes" id="UP000054248">
    <property type="component" value="Unassembled WGS sequence"/>
</dbReference>
<name>A0A0C3PP51_9AGAM</name>
<dbReference type="Gene3D" id="2.170.270.10">
    <property type="entry name" value="SET domain"/>
    <property type="match status" value="1"/>
</dbReference>
<accession>A0A0C3PP51</accession>
<dbReference type="SMART" id="SM00317">
    <property type="entry name" value="SET"/>
    <property type="match status" value="1"/>
</dbReference>
<feature type="region of interest" description="Disordered" evidence="1">
    <location>
        <begin position="1"/>
        <end position="33"/>
    </location>
</feature>
<dbReference type="AlphaFoldDB" id="A0A0C3PP51"/>
<dbReference type="HOGENOM" id="CLU_806970_0_0_1"/>
<dbReference type="InterPro" id="IPR001214">
    <property type="entry name" value="SET_dom"/>
</dbReference>
<proteinExistence type="predicted"/>